<dbReference type="Proteomes" id="UP000186104">
    <property type="component" value="Chromosome"/>
</dbReference>
<proteinExistence type="predicted"/>
<keyword evidence="2" id="KW-1185">Reference proteome</keyword>
<dbReference type="InterPro" id="IPR040871">
    <property type="entry name" value="HopA1"/>
</dbReference>
<dbReference type="Pfam" id="PF17914">
    <property type="entry name" value="HopA1"/>
    <property type="match status" value="1"/>
</dbReference>
<dbReference type="STRING" id="499555.BJL86_2743"/>
<dbReference type="EMBL" id="CP015961">
    <property type="protein sequence ID" value="ANI93503.1"/>
    <property type="molecule type" value="Genomic_DNA"/>
</dbReference>
<evidence type="ECO:0000313" key="1">
    <source>
        <dbReference type="EMBL" id="ANI93503.1"/>
    </source>
</evidence>
<dbReference type="AlphaFoldDB" id="A0A173LNM5"/>
<reference evidence="1 2" key="1">
    <citation type="submission" date="2016-06" db="EMBL/GenBank/DDBJ databases">
        <title>Complete genome sequence of a saline-alkali tolerant type strain Dietzia timorensis ID05-A0528T.</title>
        <authorList>
            <person name="Wu X."/>
        </authorList>
    </citation>
    <scope>NUCLEOTIDE SEQUENCE [LARGE SCALE GENOMIC DNA]</scope>
    <source>
        <strain evidence="1 2">ID05-A0528</strain>
    </source>
</reference>
<name>A0A173LNM5_9ACTN</name>
<sequence>MTHAPILIEPESFPMLVDRLTIDTDEWRAHFDGETVVGADRRDLESQLGRKLYERWHVRWPAGRNSLSRIDRDPETEQIIEAALGKHSITMPIQWSTERNNEPTASLMGVRITSPKVCEGVENIRMPDVWPAISPGFVMVFGARRPIGNEHGQAFRLYLGGDDLASTIPCFVRIVHTLRASDVGWQAKIASSNVVYPRSDAITIYLDARDADVVHELVRSLPVDRSPQVPTSMFVRKLGPGIGWAQEPNDSSRRGLSYGQHRSSIVARAALNSALSGSSRIDELLADARIDPFNPWRNS</sequence>
<evidence type="ECO:0000313" key="2">
    <source>
        <dbReference type="Proteomes" id="UP000186104"/>
    </source>
</evidence>
<organism evidence="1 2">
    <name type="scientific">Dietzia timorensis</name>
    <dbReference type="NCBI Taxonomy" id="499555"/>
    <lineage>
        <taxon>Bacteria</taxon>
        <taxon>Bacillati</taxon>
        <taxon>Actinomycetota</taxon>
        <taxon>Actinomycetes</taxon>
        <taxon>Mycobacteriales</taxon>
        <taxon>Dietziaceae</taxon>
        <taxon>Dietzia</taxon>
    </lineage>
</organism>
<protein>
    <submittedName>
        <fullName evidence="1">Uncharacterized protein</fullName>
    </submittedName>
</protein>
<dbReference type="KEGG" id="dtm:BJL86_2743"/>
<accession>A0A173LNM5</accession>
<gene>
    <name evidence="1" type="ORF">BJL86_2743</name>
</gene>